<dbReference type="Pfam" id="PF13460">
    <property type="entry name" value="NAD_binding_10"/>
    <property type="match status" value="1"/>
</dbReference>
<keyword evidence="2" id="KW-0521">NADP</keyword>
<feature type="domain" description="NAD(P)-binding" evidence="9">
    <location>
        <begin position="21"/>
        <end position="217"/>
    </location>
</feature>
<dbReference type="CDD" id="cd05243">
    <property type="entry name" value="SDR_a5"/>
    <property type="match status" value="1"/>
</dbReference>
<keyword evidence="5" id="KW-0149">Chlorophyll biosynthesis</keyword>
<dbReference type="InterPro" id="IPR044201">
    <property type="entry name" value="DVR-like"/>
</dbReference>
<accession>Q7U7L8</accession>
<dbReference type="UniPathway" id="UPA00668"/>
<dbReference type="InterPro" id="IPR036291">
    <property type="entry name" value="NAD(P)-bd_dom_sf"/>
</dbReference>
<name>Q7U7L8_PARMW</name>
<evidence type="ECO:0000256" key="5">
    <source>
        <dbReference type="ARBA" id="ARBA00023171"/>
    </source>
</evidence>
<evidence type="ECO:0000256" key="2">
    <source>
        <dbReference type="ARBA" id="ARBA00022857"/>
    </source>
</evidence>
<protein>
    <recommendedName>
        <fullName evidence="7">Divinyl chlorophyllide a 8-vinyl-reductase, chloroplastic</fullName>
        <ecNumber evidence="6">1.3.1.75</ecNumber>
    </recommendedName>
</protein>
<reference evidence="10 11" key="1">
    <citation type="journal article" date="2003" name="Nature">
        <title>The genome of a motile marine Synechococcus.</title>
        <authorList>
            <person name="Palenik B."/>
            <person name="Brahamsha B."/>
            <person name="Larimer F."/>
            <person name="Land M."/>
            <person name="Hauser L."/>
            <person name="Chain P."/>
            <person name="Lamerdin J."/>
            <person name="Regala W."/>
            <person name="Allen E.A."/>
            <person name="McCarren J."/>
            <person name="Paulsen I."/>
            <person name="Dufresne A."/>
            <person name="Partensky F."/>
            <person name="Webb E."/>
            <person name="Waterbury J."/>
        </authorList>
    </citation>
    <scope>NUCLEOTIDE SEQUENCE [LARGE SCALE GENOMIC DNA]</scope>
    <source>
        <strain evidence="10 11">WH8102</strain>
    </source>
</reference>
<dbReference type="EMBL" id="BX569691">
    <property type="protein sequence ID" value="CAE07478.1"/>
    <property type="molecule type" value="Genomic_DNA"/>
</dbReference>
<evidence type="ECO:0000259" key="9">
    <source>
        <dbReference type="Pfam" id="PF13460"/>
    </source>
</evidence>
<sequence length="342" mass="37496">MALRHDFRSRPPEQVRVVVFGATGYIGRFVVQELVERGYQVVAFARERSGIGGRQSQEQVIIDHKGAEVRFGDVTDPASIAAEAFNQPTDVVVSCLASRTGGRNDSWAIDHQATLNTYREGRRAGVAHYVLLSAICVQKPLLEFQKAKLAFEAELQADGEMTHSIVRPTAFFKSLGGQVESCRKGGPYVMFGGGELASCKPISEADLARFMADCLRDEDKRNQVLPIGGPGPALSAKQQGEMLFRALGRPPRMLSVPIALMDGPIALLEGLSRLFPGLQDTAEFGRIGRYYAAESMLVWDPERQCYDADATPSYGEDTLERFFERVVRDGMAGQDLGDAALF</sequence>
<dbReference type="Gene3D" id="3.40.50.720">
    <property type="entry name" value="NAD(P)-binding Rossmann-like Domain"/>
    <property type="match status" value="1"/>
</dbReference>
<dbReference type="HOGENOM" id="CLU_043999_0_0_3"/>
<evidence type="ECO:0000256" key="4">
    <source>
        <dbReference type="ARBA" id="ARBA00023002"/>
    </source>
</evidence>
<organism evidence="10 11">
    <name type="scientific">Parasynechococcus marenigrum (strain WH8102)</name>
    <dbReference type="NCBI Taxonomy" id="84588"/>
    <lineage>
        <taxon>Bacteria</taxon>
        <taxon>Bacillati</taxon>
        <taxon>Cyanobacteriota</taxon>
        <taxon>Cyanophyceae</taxon>
        <taxon>Synechococcales</taxon>
        <taxon>Prochlorococcaceae</taxon>
        <taxon>Parasynechococcus</taxon>
        <taxon>Parasynechococcus marenigrum</taxon>
    </lineage>
</organism>
<dbReference type="AlphaFoldDB" id="Q7U7L8"/>
<evidence type="ECO:0000313" key="10">
    <source>
        <dbReference type="EMBL" id="CAE07478.1"/>
    </source>
</evidence>
<keyword evidence="3" id="KW-0809">Transit peptide</keyword>
<dbReference type="SUPFAM" id="SSF51735">
    <property type="entry name" value="NAD(P)-binding Rossmann-fold domains"/>
    <property type="match status" value="1"/>
</dbReference>
<dbReference type="RefSeq" id="WP_011127828.1">
    <property type="nucleotide sequence ID" value="NC_005070.1"/>
</dbReference>
<gene>
    <name evidence="10" type="ordered locus">SYNW0963</name>
</gene>
<dbReference type="PANTHER" id="PTHR47378:SF1">
    <property type="entry name" value="DIVINYL CHLOROPHYLLIDE A 8-VINYL-REDUCTASE, CHLOROPLASTIC"/>
    <property type="match status" value="1"/>
</dbReference>
<evidence type="ECO:0000313" key="11">
    <source>
        <dbReference type="Proteomes" id="UP000001422"/>
    </source>
</evidence>
<evidence type="ECO:0000256" key="1">
    <source>
        <dbReference type="ARBA" id="ARBA00005173"/>
    </source>
</evidence>
<keyword evidence="4" id="KW-0560">Oxidoreductase</keyword>
<proteinExistence type="predicted"/>
<dbReference type="eggNOG" id="COG0702">
    <property type="taxonomic scope" value="Bacteria"/>
</dbReference>
<keyword evidence="11" id="KW-1185">Reference proteome</keyword>
<dbReference type="GO" id="GO:0033728">
    <property type="term" value="F:3,8-divinyl protochlorophyllide a 8-vinyl-reductase (NADPH) activity"/>
    <property type="evidence" value="ECO:0007669"/>
    <property type="project" value="UniProtKB-EC"/>
</dbReference>
<comment type="pathway">
    <text evidence="1">Porphyrin-containing compound metabolism; chlorophyll biosynthesis.</text>
</comment>
<comment type="catalytic activity">
    <reaction evidence="8">
        <text>protochlorophyllide a + NADP(+) = 3,8-divinyl protochlorophyllide a + NADPH + H(+)</text>
        <dbReference type="Rhea" id="RHEA:48884"/>
        <dbReference type="ChEBI" id="CHEBI:15378"/>
        <dbReference type="ChEBI" id="CHEBI:57783"/>
        <dbReference type="ChEBI" id="CHEBI:58349"/>
        <dbReference type="ChEBI" id="CHEBI:58632"/>
        <dbReference type="ChEBI" id="CHEBI:83350"/>
        <dbReference type="EC" id="1.3.1.75"/>
    </reaction>
</comment>
<dbReference type="GO" id="GO:0015995">
    <property type="term" value="P:chlorophyll biosynthetic process"/>
    <property type="evidence" value="ECO:0007669"/>
    <property type="project" value="UniProtKB-UniPathway"/>
</dbReference>
<evidence type="ECO:0000256" key="3">
    <source>
        <dbReference type="ARBA" id="ARBA00022946"/>
    </source>
</evidence>
<dbReference type="EC" id="1.3.1.75" evidence="6"/>
<dbReference type="KEGG" id="syw:SYNW0963"/>
<dbReference type="STRING" id="84588.SYNW0963"/>
<dbReference type="Proteomes" id="UP000001422">
    <property type="component" value="Chromosome"/>
</dbReference>
<dbReference type="PANTHER" id="PTHR47378">
    <property type="entry name" value="DIVINYL CHLOROPHYLLIDE A 8-VINYL-REDUCTASE, CHLOROPLASTIC"/>
    <property type="match status" value="1"/>
</dbReference>
<dbReference type="InterPro" id="IPR016040">
    <property type="entry name" value="NAD(P)-bd_dom"/>
</dbReference>
<evidence type="ECO:0000256" key="8">
    <source>
        <dbReference type="ARBA" id="ARBA00049498"/>
    </source>
</evidence>
<evidence type="ECO:0000256" key="6">
    <source>
        <dbReference type="ARBA" id="ARBA00024059"/>
    </source>
</evidence>
<evidence type="ECO:0000256" key="7">
    <source>
        <dbReference type="ARBA" id="ARBA00024089"/>
    </source>
</evidence>